<gene>
    <name evidence="2" type="ORF">QBC46DRAFT_462078</name>
</gene>
<dbReference type="EMBL" id="MU853923">
    <property type="protein sequence ID" value="KAK3935455.1"/>
    <property type="molecule type" value="Genomic_DNA"/>
</dbReference>
<dbReference type="Pfam" id="PF06985">
    <property type="entry name" value="HET"/>
    <property type="match status" value="1"/>
</dbReference>
<reference evidence="3" key="1">
    <citation type="journal article" date="2023" name="Mol. Phylogenet. Evol.">
        <title>Genome-scale phylogeny and comparative genomics of the fungal order Sordariales.</title>
        <authorList>
            <person name="Hensen N."/>
            <person name="Bonometti L."/>
            <person name="Westerberg I."/>
            <person name="Brannstrom I.O."/>
            <person name="Guillou S."/>
            <person name="Cros-Aarteil S."/>
            <person name="Calhoun S."/>
            <person name="Haridas S."/>
            <person name="Kuo A."/>
            <person name="Mondo S."/>
            <person name="Pangilinan J."/>
            <person name="Riley R."/>
            <person name="LaButti K."/>
            <person name="Andreopoulos B."/>
            <person name="Lipzen A."/>
            <person name="Chen C."/>
            <person name="Yan M."/>
            <person name="Daum C."/>
            <person name="Ng V."/>
            <person name="Clum A."/>
            <person name="Steindorff A."/>
            <person name="Ohm R.A."/>
            <person name="Martin F."/>
            <person name="Silar P."/>
            <person name="Natvig D.O."/>
            <person name="Lalanne C."/>
            <person name="Gautier V."/>
            <person name="Ament-Velasquez S.L."/>
            <person name="Kruys A."/>
            <person name="Hutchinson M.I."/>
            <person name="Powell A.J."/>
            <person name="Barry K."/>
            <person name="Miller A.N."/>
            <person name="Grigoriev I.V."/>
            <person name="Debuchy R."/>
            <person name="Gladieux P."/>
            <person name="Hiltunen Thoren M."/>
            <person name="Johannesson H."/>
        </authorList>
    </citation>
    <scope>NUCLEOTIDE SEQUENCE [LARGE SCALE GENOMIC DNA]</scope>
    <source>
        <strain evidence="3">CBS 340.73</strain>
    </source>
</reference>
<evidence type="ECO:0000313" key="3">
    <source>
        <dbReference type="Proteomes" id="UP001303473"/>
    </source>
</evidence>
<dbReference type="PANTHER" id="PTHR24148">
    <property type="entry name" value="ANKYRIN REPEAT DOMAIN-CONTAINING PROTEIN 39 HOMOLOG-RELATED"/>
    <property type="match status" value="1"/>
</dbReference>
<sequence>MNKAEESIWTASVKRSDRIEVGEFCPRQPYVEIQVPAFVGLVRRVVITTVSHDQGFSNDKGRFGGTYEHSNTWFEVAVITPSYHERTPSKIFQRNVHASLEPRRHENIWEIETGETSARGWLSEICSGDTIQVIPRADFKLWTNYVYEVEIKVEGDKTTRQTQSPSDTGWEAVQANKPNFYKPLDLSRQETRVLSLYPGASHEALCGRITTISLADPSHDKYEALSYCWGNPSQKGLVKLRSMAMDQHESEAEDGLLHDFPINSSLYEALKYLRPDSGPPRTLWVDAVCIDQDNLEERAQQVAQMPSIYGQADRVVIWLGLSNPIRKECFTVVQTIQTLLKTEYDPSRKYTEEELTQMAKRVMDAELTANGVVPFTDKWRQCDFDWFKRTWVVQEVANAKTAVVHCGSDMVTWPALSTLAAYISDQKTHGPLIRYGIMPSMFSSFFGSLDGKRGASLWSQHGAREEILEILIKAHSLKASDPRDKIFALLQFGAETRDIASLPSTIRPDYHKTTTQAFSDFVRWWISTHRSLRILSAVHTLPGRSWQQMYYSNGKPPDLSTLEHPTWSFWHEGEGNWAKATLGLSSESPYRASGSSIPEIDLVTSSNAMQNPSELRLSGHRLCVVTQITFYPFLERNRLPEELYDGFVTIFNPTGDKRAWLLDRDDQRTSTGARAAEDYARHLTYHSRGFTRREGDVFPCLSPSLFFSGSSDNQRVGLCPHYARPGDIVVMLYGGRVLYLIRERKAARGAEIEGLEVVEERKKYEFVGECLLHGYMNGQALAEVQEKGLAKEIFDLV</sequence>
<evidence type="ECO:0000313" key="2">
    <source>
        <dbReference type="EMBL" id="KAK3935455.1"/>
    </source>
</evidence>
<comment type="caution">
    <text evidence="2">The sequence shown here is derived from an EMBL/GenBank/DDBJ whole genome shotgun (WGS) entry which is preliminary data.</text>
</comment>
<feature type="domain" description="Heterokaryon incompatibility" evidence="1">
    <location>
        <begin position="222"/>
        <end position="395"/>
    </location>
</feature>
<accession>A0AAN6MXR5</accession>
<name>A0AAN6MXR5_9PEZI</name>
<evidence type="ECO:0000259" key="1">
    <source>
        <dbReference type="Pfam" id="PF06985"/>
    </source>
</evidence>
<dbReference type="Proteomes" id="UP001303473">
    <property type="component" value="Unassembled WGS sequence"/>
</dbReference>
<proteinExistence type="predicted"/>
<keyword evidence="3" id="KW-1185">Reference proteome</keyword>
<dbReference type="AlphaFoldDB" id="A0AAN6MXR5"/>
<dbReference type="InterPro" id="IPR052895">
    <property type="entry name" value="HetReg/Transcr_Mod"/>
</dbReference>
<dbReference type="PANTHER" id="PTHR24148:SF64">
    <property type="entry name" value="HETEROKARYON INCOMPATIBILITY DOMAIN-CONTAINING PROTEIN"/>
    <property type="match status" value="1"/>
</dbReference>
<dbReference type="InterPro" id="IPR010730">
    <property type="entry name" value="HET"/>
</dbReference>
<organism evidence="2 3">
    <name type="scientific">Diplogelasinospora grovesii</name>
    <dbReference type="NCBI Taxonomy" id="303347"/>
    <lineage>
        <taxon>Eukaryota</taxon>
        <taxon>Fungi</taxon>
        <taxon>Dikarya</taxon>
        <taxon>Ascomycota</taxon>
        <taxon>Pezizomycotina</taxon>
        <taxon>Sordariomycetes</taxon>
        <taxon>Sordariomycetidae</taxon>
        <taxon>Sordariales</taxon>
        <taxon>Diplogelasinosporaceae</taxon>
        <taxon>Diplogelasinospora</taxon>
    </lineage>
</organism>
<protein>
    <submittedName>
        <fullName evidence="2">Heterokaryon incompatibility protein-domain-containing protein</fullName>
    </submittedName>
</protein>